<name>A0ABW3B3L8_9FLAO</name>
<dbReference type="Gene3D" id="2.60.120.10">
    <property type="entry name" value="Jelly Rolls"/>
    <property type="match status" value="1"/>
</dbReference>
<dbReference type="SUPFAM" id="SSF51215">
    <property type="entry name" value="Regulatory protein AraC"/>
    <property type="match status" value="1"/>
</dbReference>
<feature type="domain" description="HTH araC/xylS-type" evidence="4">
    <location>
        <begin position="189"/>
        <end position="287"/>
    </location>
</feature>
<keyword evidence="2" id="KW-0238">DNA-binding</keyword>
<dbReference type="PROSITE" id="PS01124">
    <property type="entry name" value="HTH_ARAC_FAMILY_2"/>
    <property type="match status" value="1"/>
</dbReference>
<proteinExistence type="predicted"/>
<evidence type="ECO:0000256" key="2">
    <source>
        <dbReference type="ARBA" id="ARBA00023125"/>
    </source>
</evidence>
<keyword evidence="3" id="KW-0804">Transcription</keyword>
<evidence type="ECO:0000256" key="1">
    <source>
        <dbReference type="ARBA" id="ARBA00023015"/>
    </source>
</evidence>
<dbReference type="InterPro" id="IPR037923">
    <property type="entry name" value="HTH-like"/>
</dbReference>
<dbReference type="InterPro" id="IPR014710">
    <property type="entry name" value="RmlC-like_jellyroll"/>
</dbReference>
<accession>A0ABW3B3L8</accession>
<evidence type="ECO:0000313" key="6">
    <source>
        <dbReference type="Proteomes" id="UP001597012"/>
    </source>
</evidence>
<dbReference type="SMART" id="SM00342">
    <property type="entry name" value="HTH_ARAC"/>
    <property type="match status" value="1"/>
</dbReference>
<dbReference type="SUPFAM" id="SSF46689">
    <property type="entry name" value="Homeodomain-like"/>
    <property type="match status" value="1"/>
</dbReference>
<dbReference type="Proteomes" id="UP001597012">
    <property type="component" value="Unassembled WGS sequence"/>
</dbReference>
<keyword evidence="6" id="KW-1185">Reference proteome</keyword>
<dbReference type="EMBL" id="JBHTHY010000006">
    <property type="protein sequence ID" value="MFD0797652.1"/>
    <property type="molecule type" value="Genomic_DNA"/>
</dbReference>
<gene>
    <name evidence="5" type="ORF">ACFQZJ_09280</name>
</gene>
<keyword evidence="1" id="KW-0805">Transcription regulation</keyword>
<dbReference type="RefSeq" id="WP_379934087.1">
    <property type="nucleotide sequence ID" value="NZ_JBHTHY010000006.1"/>
</dbReference>
<reference evidence="6" key="1">
    <citation type="journal article" date="2019" name="Int. J. Syst. Evol. Microbiol.">
        <title>The Global Catalogue of Microorganisms (GCM) 10K type strain sequencing project: providing services to taxonomists for standard genome sequencing and annotation.</title>
        <authorList>
            <consortium name="The Broad Institute Genomics Platform"/>
            <consortium name="The Broad Institute Genome Sequencing Center for Infectious Disease"/>
            <person name="Wu L."/>
            <person name="Ma J."/>
        </authorList>
    </citation>
    <scope>NUCLEOTIDE SEQUENCE [LARGE SCALE GENOMIC DNA]</scope>
    <source>
        <strain evidence="6">CCUG 61948</strain>
    </source>
</reference>
<organism evidence="5 6">
    <name type="scientific">Maribacter chungangensis</name>
    <dbReference type="NCBI Taxonomy" id="1069117"/>
    <lineage>
        <taxon>Bacteria</taxon>
        <taxon>Pseudomonadati</taxon>
        <taxon>Bacteroidota</taxon>
        <taxon>Flavobacteriia</taxon>
        <taxon>Flavobacteriales</taxon>
        <taxon>Flavobacteriaceae</taxon>
        <taxon>Maribacter</taxon>
    </lineage>
</organism>
<dbReference type="Gene3D" id="1.10.10.60">
    <property type="entry name" value="Homeodomain-like"/>
    <property type="match status" value="1"/>
</dbReference>
<dbReference type="PANTHER" id="PTHR43280:SF32">
    <property type="entry name" value="TRANSCRIPTIONAL REGULATORY PROTEIN"/>
    <property type="match status" value="1"/>
</dbReference>
<protein>
    <submittedName>
        <fullName evidence="5">Helix-turn-helix domain-containing protein</fullName>
    </submittedName>
</protein>
<dbReference type="Pfam" id="PF02311">
    <property type="entry name" value="AraC_binding"/>
    <property type="match status" value="1"/>
</dbReference>
<dbReference type="Pfam" id="PF12833">
    <property type="entry name" value="HTH_18"/>
    <property type="match status" value="1"/>
</dbReference>
<dbReference type="InterPro" id="IPR018060">
    <property type="entry name" value="HTH_AraC"/>
</dbReference>
<dbReference type="InterPro" id="IPR009057">
    <property type="entry name" value="Homeodomain-like_sf"/>
</dbReference>
<dbReference type="PANTHER" id="PTHR43280">
    <property type="entry name" value="ARAC-FAMILY TRANSCRIPTIONAL REGULATOR"/>
    <property type="match status" value="1"/>
</dbReference>
<evidence type="ECO:0000259" key="4">
    <source>
        <dbReference type="PROSITE" id="PS01124"/>
    </source>
</evidence>
<dbReference type="InterPro" id="IPR003313">
    <property type="entry name" value="AraC-bd"/>
</dbReference>
<sequence length="291" mass="33465">MNTFKTYQKVNAKEDKVSFAVSRMEDLYAKHKGKVDEPHRHNYFTVLIVKKAEGQHKIDFNTYTLSPRQIYFVAPGQVHQVIENEQSFGFVMTFSNQFLVESSIPLSFIDSLNLFHNYGQSPPLLPEPDQFNNIENFANSIFELYHSTANMKQLSIGAFLKLLLIECNNICAINPVAFEGDSSADNLIRAFKKEVDNKYKKEHSTTYYANELHITPDHLNRTVKSKIGKTAKEYIQARIITEAKRLLYFTDESNKEIAYELGFNEPGNFSAFFKKQTQLSPSNFKKNEISA</sequence>
<evidence type="ECO:0000256" key="3">
    <source>
        <dbReference type="ARBA" id="ARBA00023163"/>
    </source>
</evidence>
<comment type="caution">
    <text evidence="5">The sequence shown here is derived from an EMBL/GenBank/DDBJ whole genome shotgun (WGS) entry which is preliminary data.</text>
</comment>
<evidence type="ECO:0000313" key="5">
    <source>
        <dbReference type="EMBL" id="MFD0797652.1"/>
    </source>
</evidence>